<dbReference type="PANTHER" id="PTHR21180:SF32">
    <property type="entry name" value="ENDONUCLEASE_EXONUCLEASE_PHOSPHATASE FAMILY DOMAIN-CONTAINING PROTEIN 1"/>
    <property type="match status" value="1"/>
</dbReference>
<dbReference type="NCBIfam" id="TIGR00426">
    <property type="entry name" value="competence protein ComEA helix-hairpin-helix repeat region"/>
    <property type="match status" value="1"/>
</dbReference>
<dbReference type="InterPro" id="IPR019554">
    <property type="entry name" value="Soluble_ligand-bd"/>
</dbReference>
<feature type="domain" description="Helix-hairpin-helix DNA-binding motif class 1" evidence="2">
    <location>
        <begin position="188"/>
        <end position="207"/>
    </location>
</feature>
<dbReference type="GO" id="GO:0003677">
    <property type="term" value="F:DNA binding"/>
    <property type="evidence" value="ECO:0007669"/>
    <property type="project" value="InterPro"/>
</dbReference>
<keyword evidence="1" id="KW-1133">Transmembrane helix</keyword>
<evidence type="ECO:0000259" key="2">
    <source>
        <dbReference type="SMART" id="SM00278"/>
    </source>
</evidence>
<dbReference type="EMBL" id="DVMP01000074">
    <property type="protein sequence ID" value="HIU25610.1"/>
    <property type="molecule type" value="Genomic_DNA"/>
</dbReference>
<organism evidence="3 4">
    <name type="scientific">Candidatus Allocopromorpha excrementigallinarum</name>
    <dbReference type="NCBI Taxonomy" id="2840742"/>
    <lineage>
        <taxon>Bacteria</taxon>
        <taxon>Bacillati</taxon>
        <taxon>Bacillota</taxon>
        <taxon>Clostridia</taxon>
        <taxon>Eubacteriales</taxon>
        <taxon>Eubacteriaceae</taxon>
        <taxon>Eubacteriaceae incertae sedis</taxon>
        <taxon>Candidatus Allocopromorpha</taxon>
    </lineage>
</organism>
<dbReference type="InterPro" id="IPR051675">
    <property type="entry name" value="Endo/Exo/Phosphatase_dom_1"/>
</dbReference>
<dbReference type="InterPro" id="IPR003583">
    <property type="entry name" value="Hlx-hairpin-Hlx_DNA-bd_motif"/>
</dbReference>
<evidence type="ECO:0000313" key="4">
    <source>
        <dbReference type="Proteomes" id="UP000824090"/>
    </source>
</evidence>
<reference evidence="3" key="1">
    <citation type="submission" date="2020-10" db="EMBL/GenBank/DDBJ databases">
        <authorList>
            <person name="Gilroy R."/>
        </authorList>
    </citation>
    <scope>NUCLEOTIDE SEQUENCE</scope>
    <source>
        <strain evidence="3">ChiHcec3-6078</strain>
    </source>
</reference>
<gene>
    <name evidence="3" type="ORF">IAC50_03865</name>
</gene>
<dbReference type="InterPro" id="IPR010994">
    <property type="entry name" value="RuvA_2-like"/>
</dbReference>
<dbReference type="Pfam" id="PF10531">
    <property type="entry name" value="SLBB"/>
    <property type="match status" value="1"/>
</dbReference>
<dbReference type="GO" id="GO:0015627">
    <property type="term" value="C:type II protein secretion system complex"/>
    <property type="evidence" value="ECO:0007669"/>
    <property type="project" value="TreeGrafter"/>
</dbReference>
<dbReference type="GO" id="GO:0006281">
    <property type="term" value="P:DNA repair"/>
    <property type="evidence" value="ECO:0007669"/>
    <property type="project" value="InterPro"/>
</dbReference>
<protein>
    <submittedName>
        <fullName evidence="3">Helix-hairpin-helix domain-containing protein</fullName>
    </submittedName>
</protein>
<evidence type="ECO:0000313" key="3">
    <source>
        <dbReference type="EMBL" id="HIU25610.1"/>
    </source>
</evidence>
<keyword evidence="1" id="KW-0812">Transmembrane</keyword>
<dbReference type="InterPro" id="IPR004509">
    <property type="entry name" value="Competence_ComEA_HhH"/>
</dbReference>
<keyword evidence="1" id="KW-0472">Membrane</keyword>
<dbReference type="Pfam" id="PF12836">
    <property type="entry name" value="HHH_3"/>
    <property type="match status" value="1"/>
</dbReference>
<dbReference type="GO" id="GO:0015628">
    <property type="term" value="P:protein secretion by the type II secretion system"/>
    <property type="evidence" value="ECO:0007669"/>
    <property type="project" value="TreeGrafter"/>
</dbReference>
<dbReference type="Gene3D" id="3.10.560.10">
    <property type="entry name" value="Outer membrane lipoprotein wza domain like"/>
    <property type="match status" value="1"/>
</dbReference>
<dbReference type="PANTHER" id="PTHR21180">
    <property type="entry name" value="ENDONUCLEASE/EXONUCLEASE/PHOSPHATASE FAMILY DOMAIN-CONTAINING PROTEIN 1"/>
    <property type="match status" value="1"/>
</dbReference>
<dbReference type="Proteomes" id="UP000824090">
    <property type="component" value="Unassembled WGS sequence"/>
</dbReference>
<reference evidence="3" key="2">
    <citation type="journal article" date="2021" name="PeerJ">
        <title>Extensive microbial diversity within the chicken gut microbiome revealed by metagenomics and culture.</title>
        <authorList>
            <person name="Gilroy R."/>
            <person name="Ravi A."/>
            <person name="Getino M."/>
            <person name="Pursley I."/>
            <person name="Horton D.L."/>
            <person name="Alikhan N.F."/>
            <person name="Baker D."/>
            <person name="Gharbi K."/>
            <person name="Hall N."/>
            <person name="Watson M."/>
            <person name="Adriaenssens E.M."/>
            <person name="Foster-Nyarko E."/>
            <person name="Jarju S."/>
            <person name="Secka A."/>
            <person name="Antonio M."/>
            <person name="Oren A."/>
            <person name="Chaudhuri R.R."/>
            <person name="La Ragione R."/>
            <person name="Hildebrand F."/>
            <person name="Pallen M.J."/>
        </authorList>
    </citation>
    <scope>NUCLEOTIDE SEQUENCE</scope>
    <source>
        <strain evidence="3">ChiHcec3-6078</strain>
    </source>
</reference>
<proteinExistence type="predicted"/>
<evidence type="ECO:0000256" key="1">
    <source>
        <dbReference type="SAM" id="Phobius"/>
    </source>
</evidence>
<accession>A0A9D1L658</accession>
<feature type="transmembrane region" description="Helical" evidence="1">
    <location>
        <begin position="24"/>
        <end position="45"/>
    </location>
</feature>
<dbReference type="AlphaFoldDB" id="A0A9D1L658"/>
<comment type="caution">
    <text evidence="3">The sequence shown here is derived from an EMBL/GenBank/DDBJ whole genome shotgun (WGS) entry which is preliminary data.</text>
</comment>
<sequence length="210" mass="22734">MKRLLEELRANEKLNKFLEENRSLLIKAAVALFAVIAAFAVFSAGGEEREASTAQIREAGKAEEEKPPDMVVVDVGGEVRSPMVVELEEGSRIQDAIEAAGGLTENADLDGINRAAFVNDGDKILIPSVEEGGFPYEEGAIQDSYGDGRININTADSGQLQEITGVGPVTAEKIISYREENGRFDSIEDIKNVSGIGDKTFEKMKDEIKV</sequence>
<dbReference type="Gene3D" id="1.10.150.280">
    <property type="entry name" value="AF1531-like domain"/>
    <property type="match status" value="1"/>
</dbReference>
<dbReference type="SMART" id="SM00278">
    <property type="entry name" value="HhH1"/>
    <property type="match status" value="2"/>
</dbReference>
<feature type="domain" description="Helix-hairpin-helix DNA-binding motif class 1" evidence="2">
    <location>
        <begin position="158"/>
        <end position="177"/>
    </location>
</feature>
<dbReference type="SUPFAM" id="SSF47781">
    <property type="entry name" value="RuvA domain 2-like"/>
    <property type="match status" value="1"/>
</dbReference>
<name>A0A9D1L658_9FIRM</name>